<accession>A0A8R7QPN5</accession>
<evidence type="ECO:0008006" key="4">
    <source>
        <dbReference type="Google" id="ProtNLM"/>
    </source>
</evidence>
<reference evidence="2" key="3">
    <citation type="submission" date="2022-06" db="UniProtKB">
        <authorList>
            <consortium name="EnsemblPlants"/>
        </authorList>
    </citation>
    <scope>IDENTIFICATION</scope>
</reference>
<protein>
    <recommendedName>
        <fullName evidence="4">Secreted protein</fullName>
    </recommendedName>
</protein>
<evidence type="ECO:0000256" key="1">
    <source>
        <dbReference type="SAM" id="SignalP"/>
    </source>
</evidence>
<feature type="chain" id="PRO_5035924975" description="Secreted protein" evidence="1">
    <location>
        <begin position="16"/>
        <end position="90"/>
    </location>
</feature>
<keyword evidence="1" id="KW-0732">Signal</keyword>
<proteinExistence type="predicted"/>
<feature type="signal peptide" evidence="1">
    <location>
        <begin position="1"/>
        <end position="15"/>
    </location>
</feature>
<sequence>MPGSLFLILPMCIYASSTLTLLTPATEHPSAWYCSNWEMVDCFGQILETGSRIFFSEILQVIVLMASGQIKWNSVVICAKECSHTVIEGG</sequence>
<dbReference type="Proteomes" id="UP000015106">
    <property type="component" value="Chromosome 6"/>
</dbReference>
<dbReference type="AlphaFoldDB" id="A0A8R7QPN5"/>
<name>A0A8R7QPN5_TRIUA</name>
<dbReference type="Gramene" id="TuG1812G0600002751.01.T03">
    <property type="protein sequence ID" value="TuG1812G0600002751.01.T03"/>
    <property type="gene ID" value="TuG1812G0600002751.01"/>
</dbReference>
<dbReference type="EnsemblPlants" id="TuG1812G0600002751.01.T03">
    <property type="protein sequence ID" value="TuG1812G0600002751.01.T03"/>
    <property type="gene ID" value="TuG1812G0600002751.01"/>
</dbReference>
<keyword evidence="3" id="KW-1185">Reference proteome</keyword>
<evidence type="ECO:0000313" key="2">
    <source>
        <dbReference type="EnsemblPlants" id="TuG1812G0600002751.01.T03"/>
    </source>
</evidence>
<reference evidence="2" key="2">
    <citation type="submission" date="2018-03" db="EMBL/GenBank/DDBJ databases">
        <title>The Triticum urartu genome reveals the dynamic nature of wheat genome evolution.</title>
        <authorList>
            <person name="Ling H."/>
            <person name="Ma B."/>
            <person name="Shi X."/>
            <person name="Liu H."/>
            <person name="Dong L."/>
            <person name="Sun H."/>
            <person name="Cao Y."/>
            <person name="Gao Q."/>
            <person name="Zheng S."/>
            <person name="Li Y."/>
            <person name="Yu Y."/>
            <person name="Du H."/>
            <person name="Qi M."/>
            <person name="Li Y."/>
            <person name="Yu H."/>
            <person name="Cui Y."/>
            <person name="Wang N."/>
            <person name="Chen C."/>
            <person name="Wu H."/>
            <person name="Zhao Y."/>
            <person name="Zhang J."/>
            <person name="Li Y."/>
            <person name="Zhou W."/>
            <person name="Zhang B."/>
            <person name="Hu W."/>
            <person name="Eijk M."/>
            <person name="Tang J."/>
            <person name="Witsenboer H."/>
            <person name="Zhao S."/>
            <person name="Li Z."/>
            <person name="Zhang A."/>
            <person name="Wang D."/>
            <person name="Liang C."/>
        </authorList>
    </citation>
    <scope>NUCLEOTIDE SEQUENCE [LARGE SCALE GENOMIC DNA]</scope>
    <source>
        <strain evidence="2">cv. G1812</strain>
    </source>
</reference>
<organism evidence="2 3">
    <name type="scientific">Triticum urartu</name>
    <name type="common">Red wild einkorn</name>
    <name type="synonym">Crithodium urartu</name>
    <dbReference type="NCBI Taxonomy" id="4572"/>
    <lineage>
        <taxon>Eukaryota</taxon>
        <taxon>Viridiplantae</taxon>
        <taxon>Streptophyta</taxon>
        <taxon>Embryophyta</taxon>
        <taxon>Tracheophyta</taxon>
        <taxon>Spermatophyta</taxon>
        <taxon>Magnoliopsida</taxon>
        <taxon>Liliopsida</taxon>
        <taxon>Poales</taxon>
        <taxon>Poaceae</taxon>
        <taxon>BOP clade</taxon>
        <taxon>Pooideae</taxon>
        <taxon>Triticodae</taxon>
        <taxon>Triticeae</taxon>
        <taxon>Triticinae</taxon>
        <taxon>Triticum</taxon>
    </lineage>
</organism>
<evidence type="ECO:0000313" key="3">
    <source>
        <dbReference type="Proteomes" id="UP000015106"/>
    </source>
</evidence>
<reference evidence="3" key="1">
    <citation type="journal article" date="2013" name="Nature">
        <title>Draft genome of the wheat A-genome progenitor Triticum urartu.</title>
        <authorList>
            <person name="Ling H.Q."/>
            <person name="Zhao S."/>
            <person name="Liu D."/>
            <person name="Wang J."/>
            <person name="Sun H."/>
            <person name="Zhang C."/>
            <person name="Fan H."/>
            <person name="Li D."/>
            <person name="Dong L."/>
            <person name="Tao Y."/>
            <person name="Gao C."/>
            <person name="Wu H."/>
            <person name="Li Y."/>
            <person name="Cui Y."/>
            <person name="Guo X."/>
            <person name="Zheng S."/>
            <person name="Wang B."/>
            <person name="Yu K."/>
            <person name="Liang Q."/>
            <person name="Yang W."/>
            <person name="Lou X."/>
            <person name="Chen J."/>
            <person name="Feng M."/>
            <person name="Jian J."/>
            <person name="Zhang X."/>
            <person name="Luo G."/>
            <person name="Jiang Y."/>
            <person name="Liu J."/>
            <person name="Wang Z."/>
            <person name="Sha Y."/>
            <person name="Zhang B."/>
            <person name="Wu H."/>
            <person name="Tang D."/>
            <person name="Shen Q."/>
            <person name="Xue P."/>
            <person name="Zou S."/>
            <person name="Wang X."/>
            <person name="Liu X."/>
            <person name="Wang F."/>
            <person name="Yang Y."/>
            <person name="An X."/>
            <person name="Dong Z."/>
            <person name="Zhang K."/>
            <person name="Zhang X."/>
            <person name="Luo M.C."/>
            <person name="Dvorak J."/>
            <person name="Tong Y."/>
            <person name="Wang J."/>
            <person name="Yang H."/>
            <person name="Li Z."/>
            <person name="Wang D."/>
            <person name="Zhang A."/>
            <person name="Wang J."/>
        </authorList>
    </citation>
    <scope>NUCLEOTIDE SEQUENCE</scope>
    <source>
        <strain evidence="3">cv. G1812</strain>
    </source>
</reference>